<feature type="domain" description="CheR-type methyltransferase" evidence="6">
    <location>
        <begin position="1"/>
        <end position="252"/>
    </location>
</feature>
<evidence type="ECO:0000256" key="2">
    <source>
        <dbReference type="ARBA" id="ARBA00012534"/>
    </source>
</evidence>
<dbReference type="InterPro" id="IPR036804">
    <property type="entry name" value="CheR_N_sf"/>
</dbReference>
<keyword evidence="4 7" id="KW-0808">Transferase</keyword>
<dbReference type="InterPro" id="IPR029063">
    <property type="entry name" value="SAM-dependent_MTases_sf"/>
</dbReference>
<dbReference type="GO" id="GO:0032259">
    <property type="term" value="P:methylation"/>
    <property type="evidence" value="ECO:0007669"/>
    <property type="project" value="UniProtKB-KW"/>
</dbReference>
<dbReference type="InterPro" id="IPR000780">
    <property type="entry name" value="CheR_MeTrfase"/>
</dbReference>
<dbReference type="Gene3D" id="1.10.155.10">
    <property type="entry name" value="Chemotaxis receptor methyltransferase CheR, N-terminal domain"/>
    <property type="match status" value="1"/>
</dbReference>
<dbReference type="SUPFAM" id="SSF47757">
    <property type="entry name" value="Chemotaxis receptor methyltransferase CheR, N-terminal domain"/>
    <property type="match status" value="1"/>
</dbReference>
<gene>
    <name evidence="7" type="ORF">HZF05_13890</name>
</gene>
<dbReference type="EMBL" id="JACEIB010000024">
    <property type="protein sequence ID" value="MBA2935177.1"/>
    <property type="molecule type" value="Genomic_DNA"/>
</dbReference>
<keyword evidence="3 7" id="KW-0489">Methyltransferase</keyword>
<evidence type="ECO:0000313" key="8">
    <source>
        <dbReference type="Proteomes" id="UP000570166"/>
    </source>
</evidence>
<evidence type="ECO:0000259" key="6">
    <source>
        <dbReference type="PROSITE" id="PS50123"/>
    </source>
</evidence>
<dbReference type="PROSITE" id="PS50123">
    <property type="entry name" value="CHER"/>
    <property type="match status" value="1"/>
</dbReference>
<evidence type="ECO:0000256" key="5">
    <source>
        <dbReference type="ARBA" id="ARBA00022691"/>
    </source>
</evidence>
<dbReference type="PANTHER" id="PTHR24422:SF10">
    <property type="entry name" value="CHEMOTAXIS PROTEIN METHYLTRANSFERASE 2"/>
    <property type="match status" value="1"/>
</dbReference>
<dbReference type="InterPro" id="IPR050903">
    <property type="entry name" value="Bact_Chemotaxis_MeTrfase"/>
</dbReference>
<dbReference type="Pfam" id="PF01739">
    <property type="entry name" value="CheR"/>
    <property type="match status" value="1"/>
</dbReference>
<protein>
    <recommendedName>
        <fullName evidence="2">protein-glutamate O-methyltransferase</fullName>
        <ecNumber evidence="2">2.1.1.80</ecNumber>
    </recommendedName>
</protein>
<dbReference type="Gene3D" id="3.40.50.150">
    <property type="entry name" value="Vaccinia Virus protein VP39"/>
    <property type="match status" value="1"/>
</dbReference>
<keyword evidence="8" id="KW-1185">Reference proteome</keyword>
<reference evidence="7 8" key="1">
    <citation type="submission" date="2020-07" db="EMBL/GenBank/DDBJ databases">
        <authorList>
            <person name="Sun Q."/>
        </authorList>
    </citation>
    <scope>NUCLEOTIDE SEQUENCE [LARGE SCALE GENOMIC DNA]</scope>
    <source>
        <strain evidence="7 8">CGMCC 1.13654</strain>
    </source>
</reference>
<dbReference type="SMART" id="SM00138">
    <property type="entry name" value="MeTrc"/>
    <property type="match status" value="1"/>
</dbReference>
<evidence type="ECO:0000256" key="4">
    <source>
        <dbReference type="ARBA" id="ARBA00022679"/>
    </source>
</evidence>
<dbReference type="GO" id="GO:0008983">
    <property type="term" value="F:protein-glutamate O-methyltransferase activity"/>
    <property type="evidence" value="ECO:0007669"/>
    <property type="project" value="UniProtKB-EC"/>
</dbReference>
<dbReference type="PANTHER" id="PTHR24422">
    <property type="entry name" value="CHEMOTAXIS PROTEIN METHYLTRANSFERASE"/>
    <property type="match status" value="1"/>
</dbReference>
<dbReference type="InterPro" id="IPR022642">
    <property type="entry name" value="CheR_C"/>
</dbReference>
<dbReference type="Proteomes" id="UP000570166">
    <property type="component" value="Unassembled WGS sequence"/>
</dbReference>
<proteinExistence type="predicted"/>
<dbReference type="AlphaFoldDB" id="A0A838L831"/>
<accession>A0A838L831</accession>
<evidence type="ECO:0000313" key="7">
    <source>
        <dbReference type="EMBL" id="MBA2935177.1"/>
    </source>
</evidence>
<keyword evidence="5" id="KW-0949">S-adenosyl-L-methionine</keyword>
<dbReference type="SUPFAM" id="SSF53335">
    <property type="entry name" value="S-adenosyl-L-methionine-dependent methyltransferases"/>
    <property type="match status" value="1"/>
</dbReference>
<organism evidence="7 8">
    <name type="scientific">Sphingomonas chungangi</name>
    <dbReference type="NCBI Taxonomy" id="2683589"/>
    <lineage>
        <taxon>Bacteria</taxon>
        <taxon>Pseudomonadati</taxon>
        <taxon>Pseudomonadota</taxon>
        <taxon>Alphaproteobacteria</taxon>
        <taxon>Sphingomonadales</taxon>
        <taxon>Sphingomonadaceae</taxon>
        <taxon>Sphingomonas</taxon>
    </lineage>
</organism>
<sequence>MIFGETKRYYIERRVADRMAKAGIPDISRYVAALPFDRNELQALINAFTINETYFYREESQLAALSRDILPRIVETRRPGDLVRIWSLPCSTGDEPYSIAIWLLENWPMVDSWNIEIVGSDVDTAALSHARRGRYGERALARLPDDVRNRYFGPVKGHVREIVDDLKESIHLTEANLIDARSVAAQGRFDVIFCRNLLIYFDDAARDVAARRLFESLNPGGFLCLGHTESMSRISDRFELVRLDDAIVYRRP</sequence>
<dbReference type="EC" id="2.1.1.80" evidence="2"/>
<dbReference type="PRINTS" id="PR00996">
    <property type="entry name" value="CHERMTFRASE"/>
</dbReference>
<comment type="caution">
    <text evidence="7">The sequence shown here is derived from an EMBL/GenBank/DDBJ whole genome shotgun (WGS) entry which is preliminary data.</text>
</comment>
<comment type="catalytic activity">
    <reaction evidence="1">
        <text>L-glutamyl-[protein] + S-adenosyl-L-methionine = [protein]-L-glutamate 5-O-methyl ester + S-adenosyl-L-homocysteine</text>
        <dbReference type="Rhea" id="RHEA:24452"/>
        <dbReference type="Rhea" id="RHEA-COMP:10208"/>
        <dbReference type="Rhea" id="RHEA-COMP:10311"/>
        <dbReference type="ChEBI" id="CHEBI:29973"/>
        <dbReference type="ChEBI" id="CHEBI:57856"/>
        <dbReference type="ChEBI" id="CHEBI:59789"/>
        <dbReference type="ChEBI" id="CHEBI:82795"/>
        <dbReference type="EC" id="2.1.1.80"/>
    </reaction>
</comment>
<name>A0A838L831_9SPHN</name>
<evidence type="ECO:0000256" key="1">
    <source>
        <dbReference type="ARBA" id="ARBA00001541"/>
    </source>
</evidence>
<evidence type="ECO:0000256" key="3">
    <source>
        <dbReference type="ARBA" id="ARBA00022603"/>
    </source>
</evidence>